<keyword evidence="1" id="KW-0812">Transmembrane</keyword>
<protein>
    <submittedName>
        <fullName evidence="2">Uncharacterized protein</fullName>
    </submittedName>
</protein>
<dbReference type="Pfam" id="PF17957">
    <property type="entry name" value="Big_7"/>
    <property type="match status" value="1"/>
</dbReference>
<dbReference type="SUPFAM" id="SSF54001">
    <property type="entry name" value="Cysteine proteinases"/>
    <property type="match status" value="1"/>
</dbReference>
<organism evidence="2">
    <name type="scientific">candidate division TA06 bacterium ADurb.Bin417</name>
    <dbReference type="NCBI Taxonomy" id="1852828"/>
    <lineage>
        <taxon>Bacteria</taxon>
        <taxon>Bacteria division TA06</taxon>
    </lineage>
</organism>
<evidence type="ECO:0000256" key="1">
    <source>
        <dbReference type="SAM" id="Phobius"/>
    </source>
</evidence>
<reference evidence="2" key="1">
    <citation type="submission" date="2017-02" db="EMBL/GenBank/DDBJ databases">
        <title>Delving into the versatile metabolic prowess of the omnipresent phylum Bacteroidetes.</title>
        <authorList>
            <person name="Nobu M.K."/>
            <person name="Mei R."/>
            <person name="Narihiro T."/>
            <person name="Kuroda K."/>
            <person name="Liu W.-T."/>
        </authorList>
    </citation>
    <scope>NUCLEOTIDE SEQUENCE</scope>
    <source>
        <strain evidence="2">ADurb.Bin417</strain>
    </source>
</reference>
<feature type="transmembrane region" description="Helical" evidence="1">
    <location>
        <begin position="12"/>
        <end position="33"/>
    </location>
</feature>
<dbReference type="InterPro" id="IPR013783">
    <property type="entry name" value="Ig-like_fold"/>
</dbReference>
<sequence>MKTAKQKKWRRASRCFPIIYAVLLCMITSIKLYGTENPFEKSDAIYRYGAFGWGHAALYSDWLENYPPQNWACQVIVEATPEFVQYTTYQDFLDSGAFWGVRYCALTYEKRNTIAAIAKGAVGLRYDANDGYKNPGVSFRCDGLVEYSYEAVGIDIISSDTWWSLTPKKQYDALYARSSGSVIEASITSPAANSKKHGTITIKAYVSDGNDGSGIERTQFYYYDSENSFYLIGTDAENADVSRESQVSWNTTTVTDGAYQIQAVAFDQAGSSLASSKVTIYVDNTEPTVTNTKP</sequence>
<gene>
    <name evidence="2" type="ORF">BWY73_00117</name>
</gene>
<evidence type="ECO:0000313" key="2">
    <source>
        <dbReference type="EMBL" id="OPZ93803.1"/>
    </source>
</evidence>
<dbReference type="InterPro" id="IPR038765">
    <property type="entry name" value="Papain-like_cys_pep_sf"/>
</dbReference>
<accession>A0A1V5MKM5</accession>
<name>A0A1V5MKM5_UNCT6</name>
<keyword evidence="1" id="KW-1133">Transmembrane helix</keyword>
<comment type="caution">
    <text evidence="2">The sequence shown here is derived from an EMBL/GenBank/DDBJ whole genome shotgun (WGS) entry which is preliminary data.</text>
</comment>
<dbReference type="Proteomes" id="UP000485484">
    <property type="component" value="Unassembled WGS sequence"/>
</dbReference>
<dbReference type="EMBL" id="MWAK01000007">
    <property type="protein sequence ID" value="OPZ93803.1"/>
    <property type="molecule type" value="Genomic_DNA"/>
</dbReference>
<proteinExistence type="predicted"/>
<dbReference type="AlphaFoldDB" id="A0A1V5MKM5"/>
<dbReference type="Gene3D" id="2.60.40.10">
    <property type="entry name" value="Immunoglobulins"/>
    <property type="match status" value="1"/>
</dbReference>
<keyword evidence="1" id="KW-0472">Membrane</keyword>